<feature type="domain" description="Calcineurin-like phosphoesterase" evidence="6">
    <location>
        <begin position="38"/>
        <end position="237"/>
    </location>
</feature>
<evidence type="ECO:0000313" key="8">
    <source>
        <dbReference type="Proteomes" id="UP000516148"/>
    </source>
</evidence>
<dbReference type="RefSeq" id="WP_187762454.1">
    <property type="nucleotide sequence ID" value="NZ_CP061038.1"/>
</dbReference>
<dbReference type="Pfam" id="PF00149">
    <property type="entry name" value="Metallophos"/>
    <property type="match status" value="1"/>
</dbReference>
<name>A0A7H0LKE7_9SPHN</name>
<dbReference type="GO" id="GO:0008758">
    <property type="term" value="F:UDP-2,3-diacylglucosamine hydrolase activity"/>
    <property type="evidence" value="ECO:0007669"/>
    <property type="project" value="TreeGrafter"/>
</dbReference>
<dbReference type="SUPFAM" id="SSF56300">
    <property type="entry name" value="Metallo-dependent phosphatases"/>
    <property type="match status" value="1"/>
</dbReference>
<evidence type="ECO:0000259" key="6">
    <source>
        <dbReference type="Pfam" id="PF00149"/>
    </source>
</evidence>
<gene>
    <name evidence="7" type="ORF">H3Z74_02560</name>
</gene>
<dbReference type="InterPro" id="IPR029052">
    <property type="entry name" value="Metallo-depent_PP-like"/>
</dbReference>
<keyword evidence="8" id="KW-1185">Reference proteome</keyword>
<evidence type="ECO:0000313" key="7">
    <source>
        <dbReference type="EMBL" id="QNQ10150.1"/>
    </source>
</evidence>
<evidence type="ECO:0000256" key="5">
    <source>
        <dbReference type="ARBA" id="ARBA00023211"/>
    </source>
</evidence>
<dbReference type="GO" id="GO:0046872">
    <property type="term" value="F:metal ion binding"/>
    <property type="evidence" value="ECO:0007669"/>
    <property type="project" value="UniProtKB-KW"/>
</dbReference>
<evidence type="ECO:0000256" key="3">
    <source>
        <dbReference type="ARBA" id="ARBA00022723"/>
    </source>
</evidence>
<protein>
    <submittedName>
        <fullName evidence="7">UDP-2,3-diacylglucosamine diphosphatase</fullName>
    </submittedName>
</protein>
<dbReference type="CDD" id="cd07398">
    <property type="entry name" value="MPP_YbbF-LpxH"/>
    <property type="match status" value="1"/>
</dbReference>
<dbReference type="InterPro" id="IPR004843">
    <property type="entry name" value="Calcineurin-like_PHP"/>
</dbReference>
<organism evidence="7 8">
    <name type="scientific">Sphingomonas alpina</name>
    <dbReference type="NCBI Taxonomy" id="653931"/>
    <lineage>
        <taxon>Bacteria</taxon>
        <taxon>Pseudomonadati</taxon>
        <taxon>Pseudomonadota</taxon>
        <taxon>Alphaproteobacteria</taxon>
        <taxon>Sphingomonadales</taxon>
        <taxon>Sphingomonadaceae</taxon>
        <taxon>Sphingomonas</taxon>
    </lineage>
</organism>
<keyword evidence="4" id="KW-0472">Membrane</keyword>
<dbReference type="EMBL" id="CP061038">
    <property type="protein sequence ID" value="QNQ10150.1"/>
    <property type="molecule type" value="Genomic_DNA"/>
</dbReference>
<dbReference type="PANTHER" id="PTHR34990:SF2">
    <property type="entry name" value="BLL8164 PROTEIN"/>
    <property type="match status" value="1"/>
</dbReference>
<evidence type="ECO:0000256" key="4">
    <source>
        <dbReference type="ARBA" id="ARBA00023136"/>
    </source>
</evidence>
<accession>A0A7H0LKE7</accession>
<dbReference type="PANTHER" id="PTHR34990">
    <property type="entry name" value="UDP-2,3-DIACYLGLUCOSAMINE HYDROLASE-RELATED"/>
    <property type="match status" value="1"/>
</dbReference>
<dbReference type="Proteomes" id="UP000516148">
    <property type="component" value="Chromosome"/>
</dbReference>
<dbReference type="GO" id="GO:0016020">
    <property type="term" value="C:membrane"/>
    <property type="evidence" value="ECO:0007669"/>
    <property type="project" value="GOC"/>
</dbReference>
<dbReference type="KEGG" id="spap:H3Z74_02560"/>
<dbReference type="InterPro" id="IPR043461">
    <property type="entry name" value="LpxH-like"/>
</dbReference>
<dbReference type="AlphaFoldDB" id="A0A7H0LKE7"/>
<proteinExistence type="predicted"/>
<sequence>MNVISKLMSDGNITDLTDFANSHPAIPERIVEGRRQYRTIWISDVHLGTRGCNATMLIDFLDHVDSETMYLVGDIIDGWRLKKKFYWPSAHNDIVWRLLKRAKRGTRVIYIPGNHDEVFRQFSGLDFGGVSIRRQAIHETADGRRLLVLHGDEFDAITLTHRWLAHVGDVAYEFMMALNRWVNAYRRFFDLPYWSLSKHAKAKVKNAVEFISNYEEVVAQAAGSRGVNGVVCGHIHTAEFRDIGGVEYYNDGDWVEGCTALVEHFDGRMELIHWADEIARRELPDDAPGQARAGIEMMAA</sequence>
<evidence type="ECO:0000256" key="1">
    <source>
        <dbReference type="ARBA" id="ARBA00022475"/>
    </source>
</evidence>
<dbReference type="GO" id="GO:0009245">
    <property type="term" value="P:lipid A biosynthetic process"/>
    <property type="evidence" value="ECO:0007669"/>
    <property type="project" value="TreeGrafter"/>
</dbReference>
<dbReference type="Gene3D" id="3.60.21.10">
    <property type="match status" value="1"/>
</dbReference>
<keyword evidence="1" id="KW-1003">Cell membrane</keyword>
<keyword evidence="5" id="KW-0464">Manganese</keyword>
<evidence type="ECO:0000256" key="2">
    <source>
        <dbReference type="ARBA" id="ARBA00022519"/>
    </source>
</evidence>
<keyword evidence="2" id="KW-0997">Cell inner membrane</keyword>
<keyword evidence="3" id="KW-0479">Metal-binding</keyword>
<reference evidence="7 8" key="1">
    <citation type="submission" date="2020-09" db="EMBL/GenBank/DDBJ databases">
        <title>Sphingomonas sp., a new species isolated from pork steak.</title>
        <authorList>
            <person name="Heidler von Heilborn D."/>
        </authorList>
    </citation>
    <scope>NUCLEOTIDE SEQUENCE [LARGE SCALE GENOMIC DNA]</scope>
    <source>
        <strain evidence="8">S8-3T</strain>
    </source>
</reference>